<evidence type="ECO:0000259" key="2">
    <source>
        <dbReference type="Pfam" id="PF21307"/>
    </source>
</evidence>
<keyword evidence="4" id="KW-0378">Hydrolase</keyword>
<proteinExistence type="predicted"/>
<feature type="domain" description="Glycosyl hydrolase family 95 catalytic" evidence="3">
    <location>
        <begin position="278"/>
        <end position="692"/>
    </location>
</feature>
<dbReference type="Proteomes" id="UP000600247">
    <property type="component" value="Unassembled WGS sequence"/>
</dbReference>
<dbReference type="PIRSF" id="PIRSF007663">
    <property type="entry name" value="UCP007663"/>
    <property type="match status" value="1"/>
</dbReference>
<dbReference type="AlphaFoldDB" id="A0A917GWD5"/>
<dbReference type="InterPro" id="IPR016518">
    <property type="entry name" value="Alpha-L-fucosidase"/>
</dbReference>
<keyword evidence="5" id="KW-1185">Reference proteome</keyword>
<dbReference type="FunFam" id="1.50.10.10:FF:000028">
    <property type="entry name" value="Alpha-L-fucosidase 2"/>
    <property type="match status" value="1"/>
</dbReference>
<dbReference type="InterPro" id="IPR008928">
    <property type="entry name" value="6-hairpin_glycosidase_sf"/>
</dbReference>
<dbReference type="GO" id="GO:0005975">
    <property type="term" value="P:carbohydrate metabolic process"/>
    <property type="evidence" value="ECO:0007669"/>
    <property type="project" value="InterPro"/>
</dbReference>
<feature type="domain" description="Alpha fucosidase A-like C-terminal" evidence="2">
    <location>
        <begin position="694"/>
        <end position="787"/>
    </location>
</feature>
<reference evidence="4 5" key="1">
    <citation type="journal article" date="2014" name="Int. J. Syst. Evol. Microbiol.">
        <title>Complete genome sequence of Corynebacterium casei LMG S-19264T (=DSM 44701T), isolated from a smear-ripened cheese.</title>
        <authorList>
            <consortium name="US DOE Joint Genome Institute (JGI-PGF)"/>
            <person name="Walter F."/>
            <person name="Albersmeier A."/>
            <person name="Kalinowski J."/>
            <person name="Ruckert C."/>
        </authorList>
    </citation>
    <scope>NUCLEOTIDE SEQUENCE [LARGE SCALE GENOMIC DNA]</scope>
    <source>
        <strain evidence="4 5">CGMCC 1.15286</strain>
    </source>
</reference>
<dbReference type="Gene3D" id="2.60.40.1180">
    <property type="entry name" value="Golgi alpha-mannosidase II"/>
    <property type="match status" value="1"/>
</dbReference>
<name>A0A917GWD5_9BACL</name>
<evidence type="ECO:0000313" key="4">
    <source>
        <dbReference type="EMBL" id="GGG59022.1"/>
    </source>
</evidence>
<evidence type="ECO:0000313" key="5">
    <source>
        <dbReference type="Proteomes" id="UP000600247"/>
    </source>
</evidence>
<dbReference type="InterPro" id="IPR027414">
    <property type="entry name" value="GH95_N_dom"/>
</dbReference>
<dbReference type="GO" id="GO:0004560">
    <property type="term" value="F:alpha-L-fucosidase activity"/>
    <property type="evidence" value="ECO:0007669"/>
    <property type="project" value="InterPro"/>
</dbReference>
<dbReference type="Pfam" id="PF14498">
    <property type="entry name" value="Glyco_hyd_65N_2"/>
    <property type="match status" value="1"/>
</dbReference>
<dbReference type="Pfam" id="PF21307">
    <property type="entry name" value="Glyco_hydro_95_C"/>
    <property type="match status" value="1"/>
</dbReference>
<comment type="caution">
    <text evidence="4">The sequence shown here is derived from an EMBL/GenBank/DDBJ whole genome shotgun (WGS) entry which is preliminary data.</text>
</comment>
<feature type="domain" description="Glycosyl hydrolase family 95 N-terminal" evidence="1">
    <location>
        <begin position="3"/>
        <end position="251"/>
    </location>
</feature>
<evidence type="ECO:0000259" key="1">
    <source>
        <dbReference type="Pfam" id="PF14498"/>
    </source>
</evidence>
<dbReference type="Gene3D" id="2.70.98.50">
    <property type="entry name" value="putative glycoside hydrolase family protein from bacillus halodurans"/>
    <property type="match status" value="1"/>
</dbReference>
<dbReference type="InterPro" id="IPR054363">
    <property type="entry name" value="GH95_cat"/>
</dbReference>
<dbReference type="SUPFAM" id="SSF48208">
    <property type="entry name" value="Six-hairpin glycosidases"/>
    <property type="match status" value="1"/>
</dbReference>
<organism evidence="4 5">
    <name type="scientific">Paenibacillus radicis</name>
    <name type="common">ex Gao et al. 2016</name>
    <dbReference type="NCBI Taxonomy" id="1737354"/>
    <lineage>
        <taxon>Bacteria</taxon>
        <taxon>Bacillati</taxon>
        <taxon>Bacillota</taxon>
        <taxon>Bacilli</taxon>
        <taxon>Bacillales</taxon>
        <taxon>Paenibacillaceae</taxon>
        <taxon>Paenibacillus</taxon>
    </lineage>
</organism>
<dbReference type="EMBL" id="BMHY01000001">
    <property type="protein sequence ID" value="GGG59022.1"/>
    <property type="molecule type" value="Genomic_DNA"/>
</dbReference>
<protein>
    <submittedName>
        <fullName evidence="4">Alpha/beta hydrolase</fullName>
    </submittedName>
</protein>
<sequence length="791" mass="88199">MKLQFNKPAGIWTEALPLGNGRIGAMQFGGVERDRFGLNEDTLWSGMPRETNNVNALEALPLVRSLVREGKYVEADEASKAMFGSFTQSYLPFGELILNFGHGDLAKDYSRSLDLETAISRVEYRIGEVQYTRETFISHPDQTMVIRLETSVPGMLEVHARLDSTLRHQLSAEGERFLLRGMAPEHVSPNYYEVNQPIVYGDEQTSEAMRFAGYIHAETEGGAVRTDAGGIHVTGADRVTLYFSAATSFNGQDKLPFSQGKDASASALAHLEGALAKSYDQLRAAHIADYKALFDRVKLQLGESEAADTLPTDERLTQYGASDLSLITLLFQYGRYLLIASSRPGTLPANLQGIWNAATRAPWSSNWTLNINAQMNYWPAETANLAECHEPLLDFIGQLAVTGKRTAEMHYGARGWVVHHNTDIWGHTAPAGGWGEGDAVWVLWPMGGIWLAQHLWEHFSFGRDLDYLRKQAYPTMKEAALFCIDFLEDDGQGRLVTNPSTSPEHKLRYGDNLAGISKASTMDMSLIWDLFTNCIEAAEWLGEDAAFAAELQQLKDRLYPLQIGSHGQLQEWSEDFEDQDVHHRHVSHLFGVYPGRQITEESTPEHFAAARRSLERRGDEGTGWSLGWKIGFWARFRNGNRSLQLLTNLMRIVREDSENYEKGGLYPNLFDAHPPFQIDGNFAVTAGISEMLLQSHQSFMELLPALPDTWQAGKIEGLRARGGFEVHIRWQDGKLEEAEIISLLGEECLLASAASLTVTQDGSEIEGVLSDDGVLRFATKAGQSYKIRASR</sequence>
<dbReference type="PANTHER" id="PTHR31084">
    <property type="entry name" value="ALPHA-L-FUCOSIDASE 2"/>
    <property type="match status" value="1"/>
</dbReference>
<evidence type="ECO:0000259" key="3">
    <source>
        <dbReference type="Pfam" id="PF22124"/>
    </source>
</evidence>
<dbReference type="InterPro" id="IPR049053">
    <property type="entry name" value="AFCA-like_C"/>
</dbReference>
<dbReference type="InterPro" id="IPR013780">
    <property type="entry name" value="Glyco_hydro_b"/>
</dbReference>
<accession>A0A917GWD5</accession>
<gene>
    <name evidence="4" type="ORF">GCM10010918_10230</name>
</gene>
<dbReference type="RefSeq" id="WP_188887803.1">
    <property type="nucleotide sequence ID" value="NZ_BMHY01000001.1"/>
</dbReference>
<dbReference type="Pfam" id="PF22124">
    <property type="entry name" value="Glyco_hydro_95_cat"/>
    <property type="match status" value="1"/>
</dbReference>
<dbReference type="PANTHER" id="PTHR31084:SF0">
    <property type="entry name" value="ALPHA-L-FUCOSIDASE 2"/>
    <property type="match status" value="1"/>
</dbReference>